<dbReference type="RefSeq" id="WP_386808593.1">
    <property type="nucleotide sequence ID" value="NZ_JBHTMV010000003.1"/>
</dbReference>
<keyword evidence="2" id="KW-0732">Signal</keyword>
<name>A0ABW3WNW9_9FLAO</name>
<accession>A0ABW3WNW9</accession>
<reference evidence="4" key="1">
    <citation type="journal article" date="2019" name="Int. J. Syst. Evol. Microbiol.">
        <title>The Global Catalogue of Microorganisms (GCM) 10K type strain sequencing project: providing services to taxonomists for standard genome sequencing and annotation.</title>
        <authorList>
            <consortium name="The Broad Institute Genomics Platform"/>
            <consortium name="The Broad Institute Genome Sequencing Center for Infectious Disease"/>
            <person name="Wu L."/>
            <person name="Ma J."/>
        </authorList>
    </citation>
    <scope>NUCLEOTIDE SEQUENCE [LARGE SCALE GENOMIC DNA]</scope>
    <source>
        <strain evidence="4">CCUG 62221</strain>
    </source>
</reference>
<feature type="signal peptide" evidence="2">
    <location>
        <begin position="1"/>
        <end position="20"/>
    </location>
</feature>
<dbReference type="EMBL" id="JBHTMV010000003">
    <property type="protein sequence ID" value="MFD1293393.1"/>
    <property type="molecule type" value="Genomic_DNA"/>
</dbReference>
<evidence type="ECO:0000313" key="4">
    <source>
        <dbReference type="Proteomes" id="UP001597241"/>
    </source>
</evidence>
<feature type="region of interest" description="Disordered" evidence="1">
    <location>
        <begin position="126"/>
        <end position="160"/>
    </location>
</feature>
<protein>
    <submittedName>
        <fullName evidence="3">Spy/CpxP family protein refolding chaperone</fullName>
    </submittedName>
</protein>
<organism evidence="3 4">
    <name type="scientific">Lutibacter holmesii</name>
    <dbReference type="NCBI Taxonomy" id="1137985"/>
    <lineage>
        <taxon>Bacteria</taxon>
        <taxon>Pseudomonadati</taxon>
        <taxon>Bacteroidota</taxon>
        <taxon>Flavobacteriia</taxon>
        <taxon>Flavobacteriales</taxon>
        <taxon>Flavobacteriaceae</taxon>
        <taxon>Lutibacter</taxon>
    </lineage>
</organism>
<evidence type="ECO:0000313" key="3">
    <source>
        <dbReference type="EMBL" id="MFD1293393.1"/>
    </source>
</evidence>
<dbReference type="Proteomes" id="UP001597241">
    <property type="component" value="Unassembled WGS sequence"/>
</dbReference>
<comment type="caution">
    <text evidence="3">The sequence shown here is derived from an EMBL/GenBank/DDBJ whole genome shotgun (WGS) entry which is preliminary data.</text>
</comment>
<feature type="chain" id="PRO_5046008030" evidence="2">
    <location>
        <begin position="21"/>
        <end position="160"/>
    </location>
</feature>
<proteinExistence type="predicted"/>
<dbReference type="Gene3D" id="1.20.120.1490">
    <property type="match status" value="1"/>
</dbReference>
<sequence length="160" mass="18572">MKKIIGITVIAMLISLNITAQKNNKQQRNRSDFTPEQMATLKVKKMTLDLDLNDSQQKEIYAIEKTNAEERVKIRTQMRANRDNGVQLSSDEKFELQQTRLDKMIAHKAALKTILTKDQFTKWEENMNSRKRDGKKQLAQNKQKGKKGGNQQGRQNNNRI</sequence>
<evidence type="ECO:0000256" key="2">
    <source>
        <dbReference type="SAM" id="SignalP"/>
    </source>
</evidence>
<keyword evidence="4" id="KW-1185">Reference proteome</keyword>
<gene>
    <name evidence="3" type="ORF">ACFQ5N_06050</name>
</gene>
<evidence type="ECO:0000256" key="1">
    <source>
        <dbReference type="SAM" id="MobiDB-lite"/>
    </source>
</evidence>